<gene>
    <name evidence="4" type="ORF">PAECIP111802_00548</name>
</gene>
<dbReference type="InterPro" id="IPR024535">
    <property type="entry name" value="RHGA/B-epi-like_pectate_lyase"/>
</dbReference>
<evidence type="ECO:0000256" key="2">
    <source>
        <dbReference type="SAM" id="MobiDB-lite"/>
    </source>
</evidence>
<proteinExistence type="predicted"/>
<dbReference type="PROSITE" id="PS51318">
    <property type="entry name" value="TAT"/>
    <property type="match status" value="1"/>
</dbReference>
<evidence type="ECO:0000313" key="4">
    <source>
        <dbReference type="EMBL" id="CAG7618752.1"/>
    </source>
</evidence>
<dbReference type="Proteomes" id="UP000730618">
    <property type="component" value="Unassembled WGS sequence"/>
</dbReference>
<evidence type="ECO:0000313" key="5">
    <source>
        <dbReference type="Proteomes" id="UP000730618"/>
    </source>
</evidence>
<name>A0ABM8VBF9_9BACL</name>
<evidence type="ECO:0000256" key="1">
    <source>
        <dbReference type="SAM" id="Coils"/>
    </source>
</evidence>
<dbReference type="SMART" id="SM00710">
    <property type="entry name" value="PbH1"/>
    <property type="match status" value="7"/>
</dbReference>
<dbReference type="Pfam" id="PF12708">
    <property type="entry name" value="Pect-lyase_RHGA_epim"/>
    <property type="match status" value="1"/>
</dbReference>
<dbReference type="EMBL" id="CAJVCE010000001">
    <property type="protein sequence ID" value="CAG7618752.1"/>
    <property type="molecule type" value="Genomic_DNA"/>
</dbReference>
<organism evidence="4 5">
    <name type="scientific">Paenibacillus allorhizosphaerae</name>
    <dbReference type="NCBI Taxonomy" id="2849866"/>
    <lineage>
        <taxon>Bacteria</taxon>
        <taxon>Bacillati</taxon>
        <taxon>Bacillota</taxon>
        <taxon>Bacilli</taxon>
        <taxon>Bacillales</taxon>
        <taxon>Paenibacillaceae</taxon>
        <taxon>Paenibacillus</taxon>
    </lineage>
</organism>
<feature type="region of interest" description="Disordered" evidence="2">
    <location>
        <begin position="1"/>
        <end position="29"/>
    </location>
</feature>
<protein>
    <recommendedName>
        <fullName evidence="3">Rhamnogalacturonase A/B/Epimerase-like pectate lyase domain-containing protein</fullName>
    </recommendedName>
</protein>
<keyword evidence="1" id="KW-0175">Coiled coil</keyword>
<dbReference type="InterPro" id="IPR006311">
    <property type="entry name" value="TAT_signal"/>
</dbReference>
<keyword evidence="5" id="KW-1185">Reference proteome</keyword>
<dbReference type="InterPro" id="IPR006626">
    <property type="entry name" value="PbH1"/>
</dbReference>
<sequence length="781" mass="84011">MDHSPIRPQEESAEMSEEKGQNDSVKKTGVSRREMLKYAGAVGALGLTALGLDKITRASYTKDGNFNGAVYGPDGNPNPALNRICITPRTIAEIRSFSAVPKPGTVFYVSDRGQEGHFLYDETDTVTRDNTGLVLVTSSGARFKRLIENNLASVTWFGAKGDGVQDDLDAIQLAIDAVAQLPGGNGGTVFFPRGVYIIAPTKEKCILLRSFVKLTGEGRSSVIKVKDNAGDYFRIFGSLFNPAVEHVTISHLRIDQNARNNLSCNIDSSLKNIYQFVVGLYNYRHIQIDSVIFDETCGVNTITLNNDNGEYASITNCTFRFVRGKGDPDYDNSAIYVNGRYHTVSGCFFYCDPKEKGRGAIETHTGQSVIANNVSDGYFTGVNLQSSATSGTHCDMTITGNTFTNANQGIQLWPYKNVPIHNVTISGNTISLKNLTHLRSLTTGISTAGGSAETGAFENITITGNTIIFEEEFTRRSNLGVNAFGIGFARENAVKNIVISDNLIQNAPVTGIRIGYLDKAKSYAENIKITGNMIVGAGHYPASSELYRAAILLRGTVVNAQVTDNFISDAYDQPKGLFSIRVHDSDGSYTNVQVGNNLISTKQGGLWLSLGASVQNSQAGPPVKMTGVFPPVRDTFHEGDIVFYNGSSPAPGKTTAAYVVTKKGTAGTLSGIRAVTFTTDAKDEVEVNDAAALETEQWVLVGGQSRKIVRISGNLVRLNSAIATVALPAAVAWEAPSFAPFGKIGKLAPIEDTAEGTLADLEQELNKVKQALRDYGVLSAQ</sequence>
<feature type="coiled-coil region" evidence="1">
    <location>
        <begin position="751"/>
        <end position="778"/>
    </location>
</feature>
<evidence type="ECO:0000259" key="3">
    <source>
        <dbReference type="Pfam" id="PF12708"/>
    </source>
</evidence>
<accession>A0ABM8VBF9</accession>
<feature type="domain" description="Rhamnogalacturonase A/B/Epimerase-like pectate lyase" evidence="3">
    <location>
        <begin position="153"/>
        <end position="425"/>
    </location>
</feature>
<reference evidence="4 5" key="1">
    <citation type="submission" date="2021-06" db="EMBL/GenBank/DDBJ databases">
        <authorList>
            <person name="Criscuolo A."/>
        </authorList>
    </citation>
    <scope>NUCLEOTIDE SEQUENCE [LARGE SCALE GENOMIC DNA]</scope>
    <source>
        <strain evidence="5">CIP 111802</strain>
    </source>
</reference>
<comment type="caution">
    <text evidence="4">The sequence shown here is derived from an EMBL/GenBank/DDBJ whole genome shotgun (WGS) entry which is preliminary data.</text>
</comment>
<dbReference type="RefSeq" id="WP_218096904.1">
    <property type="nucleotide sequence ID" value="NZ_CAJVCE010000001.1"/>
</dbReference>